<proteinExistence type="inferred from homology"/>
<dbReference type="RefSeq" id="WP_386043813.1">
    <property type="nucleotide sequence ID" value="NZ_JBHUIO010000002.1"/>
</dbReference>
<sequence>MKDMILHLPIDQLHDHPRNFFRKLDEDELAELAASINEHGVQHPIVVTPRSEGGYTIISGHQRTRAMRLFELMEAPCVIKQYASDEDAELALIHANTKTRTLSPLEIARSIRREKQIYGKRQGQRSDKIVTSGNDCHTFSGRTRELIAKEYGLKPRQIDHYDKLNDLITPLERMIEHETLSATAAYQFACMSKEDQYSVVEALSEHAKIVTVAEAKRLRKEFETKLSEARGRDQKHAREIGELRDRLRLEQCRRDELAAEYTALLASNGNVNVDDYEKRIAAYQHELREAERFVHELKRDLDAKEVEIERLKVSAEPSAITRDVANQSVEQIVSVAHSLYNCTERWKEDVSSLISVCKTYHKIEGNAARQIAEATEILRKQLAEMERIQLGPR</sequence>
<dbReference type="InterPro" id="IPR036086">
    <property type="entry name" value="ParB/Sulfiredoxin_sf"/>
</dbReference>
<dbReference type="Gene3D" id="1.10.10.2830">
    <property type="match status" value="1"/>
</dbReference>
<dbReference type="Proteomes" id="UP001597343">
    <property type="component" value="Unassembled WGS sequence"/>
</dbReference>
<evidence type="ECO:0000256" key="1">
    <source>
        <dbReference type="ARBA" id="ARBA00006295"/>
    </source>
</evidence>
<accession>A0ABW4ZT50</accession>
<dbReference type="EMBL" id="JBHUIO010000002">
    <property type="protein sequence ID" value="MFD2168786.1"/>
    <property type="molecule type" value="Genomic_DNA"/>
</dbReference>
<reference evidence="5" key="1">
    <citation type="journal article" date="2019" name="Int. J. Syst. Evol. Microbiol.">
        <title>The Global Catalogue of Microorganisms (GCM) 10K type strain sequencing project: providing services to taxonomists for standard genome sequencing and annotation.</title>
        <authorList>
            <consortium name="The Broad Institute Genomics Platform"/>
            <consortium name="The Broad Institute Genome Sequencing Center for Infectious Disease"/>
            <person name="Wu L."/>
            <person name="Ma J."/>
        </authorList>
    </citation>
    <scope>NUCLEOTIDE SEQUENCE [LARGE SCALE GENOMIC DNA]</scope>
    <source>
        <strain evidence="5">CGMCC 1.13574</strain>
    </source>
</reference>
<keyword evidence="2" id="KW-0175">Coiled coil</keyword>
<dbReference type="NCBIfam" id="TIGR00180">
    <property type="entry name" value="parB_part"/>
    <property type="match status" value="1"/>
</dbReference>
<feature type="domain" description="ParB-like N-terminal" evidence="3">
    <location>
        <begin position="6"/>
        <end position="96"/>
    </location>
</feature>
<gene>
    <name evidence="4" type="ORF">ACFSOY_01980</name>
</gene>
<evidence type="ECO:0000259" key="3">
    <source>
        <dbReference type="SMART" id="SM00470"/>
    </source>
</evidence>
<dbReference type="Pfam" id="PF02195">
    <property type="entry name" value="ParB_N"/>
    <property type="match status" value="1"/>
</dbReference>
<dbReference type="Gene3D" id="3.90.1530.30">
    <property type="match status" value="1"/>
</dbReference>
<dbReference type="InterPro" id="IPR004437">
    <property type="entry name" value="ParB/RepB/Spo0J"/>
</dbReference>
<feature type="coiled-coil region" evidence="2">
    <location>
        <begin position="212"/>
        <end position="314"/>
    </location>
</feature>
<dbReference type="SMART" id="SM00470">
    <property type="entry name" value="ParB"/>
    <property type="match status" value="1"/>
</dbReference>
<dbReference type="InterPro" id="IPR003115">
    <property type="entry name" value="ParB_N"/>
</dbReference>
<protein>
    <submittedName>
        <fullName evidence="4">ParB/RepB/Spo0J family partition protein</fullName>
    </submittedName>
</protein>
<organism evidence="4 5">
    <name type="scientific">Tumebacillus lipolyticus</name>
    <dbReference type="NCBI Taxonomy" id="1280370"/>
    <lineage>
        <taxon>Bacteria</taxon>
        <taxon>Bacillati</taxon>
        <taxon>Bacillota</taxon>
        <taxon>Bacilli</taxon>
        <taxon>Bacillales</taxon>
        <taxon>Alicyclobacillaceae</taxon>
        <taxon>Tumebacillus</taxon>
    </lineage>
</organism>
<evidence type="ECO:0000313" key="5">
    <source>
        <dbReference type="Proteomes" id="UP001597343"/>
    </source>
</evidence>
<dbReference type="SUPFAM" id="SSF110849">
    <property type="entry name" value="ParB/Sulfiredoxin"/>
    <property type="match status" value="1"/>
</dbReference>
<evidence type="ECO:0000256" key="2">
    <source>
        <dbReference type="SAM" id="Coils"/>
    </source>
</evidence>
<dbReference type="InterPro" id="IPR050336">
    <property type="entry name" value="Chromosome_partition/occlusion"/>
</dbReference>
<dbReference type="SUPFAM" id="SSF109709">
    <property type="entry name" value="KorB DNA-binding domain-like"/>
    <property type="match status" value="1"/>
</dbReference>
<comment type="caution">
    <text evidence="4">The sequence shown here is derived from an EMBL/GenBank/DDBJ whole genome shotgun (WGS) entry which is preliminary data.</text>
</comment>
<evidence type="ECO:0000313" key="4">
    <source>
        <dbReference type="EMBL" id="MFD2168786.1"/>
    </source>
</evidence>
<dbReference type="PANTHER" id="PTHR33375:SF1">
    <property type="entry name" value="CHROMOSOME-PARTITIONING PROTEIN PARB-RELATED"/>
    <property type="match status" value="1"/>
</dbReference>
<comment type="similarity">
    <text evidence="1">Belongs to the ParB family.</text>
</comment>
<name>A0ABW4ZT50_9BACL</name>
<keyword evidence="5" id="KW-1185">Reference proteome</keyword>
<dbReference type="PANTHER" id="PTHR33375">
    <property type="entry name" value="CHROMOSOME-PARTITIONING PROTEIN PARB-RELATED"/>
    <property type="match status" value="1"/>
</dbReference>